<gene>
    <name evidence="3" type="primary">LOC110350931</name>
</gene>
<dbReference type="GeneID" id="110350931"/>
<reference evidence="3" key="1">
    <citation type="submission" date="2025-08" db="UniProtKB">
        <authorList>
            <consortium name="RefSeq"/>
        </authorList>
    </citation>
    <scope>IDENTIFICATION</scope>
</reference>
<dbReference type="Proteomes" id="UP000694906">
    <property type="component" value="Unplaced"/>
</dbReference>
<accession>A0AAX6TFP5</accession>
<feature type="region of interest" description="Disordered" evidence="1">
    <location>
        <begin position="191"/>
        <end position="213"/>
    </location>
</feature>
<name>A0AAX6TFP5_HETGA</name>
<proteinExistence type="predicted"/>
<protein>
    <submittedName>
        <fullName evidence="3">Uncharacterized protein LOC110350931</fullName>
    </submittedName>
</protein>
<keyword evidence="2" id="KW-1185">Reference proteome</keyword>
<dbReference type="AlphaFoldDB" id="A0AAX6TFP5"/>
<sequence length="213" mass="23013">MPHEGMSWVHPFLPALSPARSYIRVLSASWGRGPPFLLQGPAAPTGPCCGVPAGLGEPERFRSLIWRERVKIFPRGILRSAARDDGAPWRQVGSPYALGLAGQAGGVGLAATCWKERCFQGQEPGREALSRPARAMLPPRKRGRARRALSQGHAAHNAWTWGRIAGDLALHRTEESETGGGVRELVLSHDPQPKIGSCHPSTQEAKAGGWMQI</sequence>
<evidence type="ECO:0000256" key="1">
    <source>
        <dbReference type="SAM" id="MobiDB-lite"/>
    </source>
</evidence>
<dbReference type="RefSeq" id="XP_021121217.1">
    <property type="nucleotide sequence ID" value="XM_021265558.1"/>
</dbReference>
<evidence type="ECO:0000313" key="2">
    <source>
        <dbReference type="Proteomes" id="UP000694906"/>
    </source>
</evidence>
<organism evidence="2 3">
    <name type="scientific">Heterocephalus glaber</name>
    <name type="common">Naked mole rat</name>
    <dbReference type="NCBI Taxonomy" id="10181"/>
    <lineage>
        <taxon>Eukaryota</taxon>
        <taxon>Metazoa</taxon>
        <taxon>Chordata</taxon>
        <taxon>Craniata</taxon>
        <taxon>Vertebrata</taxon>
        <taxon>Euteleostomi</taxon>
        <taxon>Mammalia</taxon>
        <taxon>Eutheria</taxon>
        <taxon>Euarchontoglires</taxon>
        <taxon>Glires</taxon>
        <taxon>Rodentia</taxon>
        <taxon>Hystricomorpha</taxon>
        <taxon>Bathyergidae</taxon>
        <taxon>Heterocephalus</taxon>
    </lineage>
</organism>
<evidence type="ECO:0000313" key="3">
    <source>
        <dbReference type="RefSeq" id="XP_021121217.1"/>
    </source>
</evidence>